<comment type="caution">
    <text evidence="3">The sequence shown here is derived from an EMBL/GenBank/DDBJ whole genome shotgun (WGS) entry which is preliminary data.</text>
</comment>
<evidence type="ECO:0000256" key="1">
    <source>
        <dbReference type="SAM" id="MobiDB-lite"/>
    </source>
</evidence>
<keyword evidence="4" id="KW-1185">Reference proteome</keyword>
<feature type="domain" description="DUF317" evidence="2">
    <location>
        <begin position="52"/>
        <end position="107"/>
    </location>
</feature>
<evidence type="ECO:0000313" key="3">
    <source>
        <dbReference type="EMBL" id="MFC6067028.1"/>
    </source>
</evidence>
<dbReference type="Proteomes" id="UP001596139">
    <property type="component" value="Unassembled WGS sequence"/>
</dbReference>
<organism evidence="3 4">
    <name type="scientific">Streptomyces ochraceiscleroticus</name>
    <dbReference type="NCBI Taxonomy" id="47761"/>
    <lineage>
        <taxon>Bacteria</taxon>
        <taxon>Bacillati</taxon>
        <taxon>Actinomycetota</taxon>
        <taxon>Actinomycetes</taxon>
        <taxon>Kitasatosporales</taxon>
        <taxon>Streptomycetaceae</taxon>
        <taxon>Streptomyces</taxon>
    </lineage>
</organism>
<reference evidence="4" key="1">
    <citation type="journal article" date="2019" name="Int. J. Syst. Evol. Microbiol.">
        <title>The Global Catalogue of Microorganisms (GCM) 10K type strain sequencing project: providing services to taxonomists for standard genome sequencing and annotation.</title>
        <authorList>
            <consortium name="The Broad Institute Genomics Platform"/>
            <consortium name="The Broad Institute Genome Sequencing Center for Infectious Disease"/>
            <person name="Wu L."/>
            <person name="Ma J."/>
        </authorList>
    </citation>
    <scope>NUCLEOTIDE SEQUENCE [LARGE SCALE GENOMIC DNA]</scope>
    <source>
        <strain evidence="4">CGMCC 1.15180</strain>
    </source>
</reference>
<dbReference type="EMBL" id="JBHSPX010000009">
    <property type="protein sequence ID" value="MFC6067028.1"/>
    <property type="molecule type" value="Genomic_DNA"/>
</dbReference>
<evidence type="ECO:0000313" key="4">
    <source>
        <dbReference type="Proteomes" id="UP001596139"/>
    </source>
</evidence>
<protein>
    <submittedName>
        <fullName evidence="3">DUF317 domain-containing protein</fullName>
    </submittedName>
</protein>
<dbReference type="Pfam" id="PF03771">
    <property type="entry name" value="SPDY"/>
    <property type="match status" value="1"/>
</dbReference>
<evidence type="ECO:0000259" key="2">
    <source>
        <dbReference type="Pfam" id="PF03771"/>
    </source>
</evidence>
<gene>
    <name evidence="3" type="ORF">ACFP4F_31415</name>
</gene>
<feature type="compositionally biased region" description="Low complexity" evidence="1">
    <location>
        <begin position="272"/>
        <end position="281"/>
    </location>
</feature>
<dbReference type="InterPro" id="IPR005523">
    <property type="entry name" value="DUF317_SPDY"/>
</dbReference>
<proteinExistence type="predicted"/>
<dbReference type="RefSeq" id="WP_031054749.1">
    <property type="nucleotide sequence ID" value="NZ_JBHSPX010000009.1"/>
</dbReference>
<sequence>MPTEYDIEHWSEYRVTPRYLAGSGYAGDPGFEPVSHWPHHTFDDGPCQLLVTSPDHRIKIGWFGDDYDLWKITAAQDAVSPPHWQATFNHTFPPEIVAGLTSVLADDWAPESDRFLTPTSVYWADSIQPLLDAGWTHSPAERGTVEILAPDRQAGAFIDRHSYGRLDERVLLWAGSQGWATRAEASFTVGTPHHLIAATAATMSDPTPVVRERHMIHRDVEHLVQLEPVEAEMQSASRAPTPLDVKQTAVTAAVQRAAHSQPGGKRSRAARTRTTVTRPQPQTTPPPSRAGGNTSTGKAARPRR</sequence>
<accession>A0ABW1MUS2</accession>
<name>A0ABW1MUS2_9ACTN</name>
<feature type="region of interest" description="Disordered" evidence="1">
    <location>
        <begin position="253"/>
        <end position="304"/>
    </location>
</feature>